<dbReference type="EMBL" id="JANWTC010000006">
    <property type="protein sequence ID" value="MCS5479788.1"/>
    <property type="molecule type" value="Genomic_DNA"/>
</dbReference>
<evidence type="ECO:0000313" key="3">
    <source>
        <dbReference type="Proteomes" id="UP001205965"/>
    </source>
</evidence>
<dbReference type="Proteomes" id="UP001205965">
    <property type="component" value="Unassembled WGS sequence"/>
</dbReference>
<comment type="caution">
    <text evidence="2">The sequence shown here is derived from an EMBL/GenBank/DDBJ whole genome shotgun (WGS) entry which is preliminary data.</text>
</comment>
<name>A0ABT2FX16_9CORY</name>
<evidence type="ECO:0000256" key="1">
    <source>
        <dbReference type="SAM" id="Phobius"/>
    </source>
</evidence>
<organism evidence="2 3">
    <name type="scientific">Corynebacterium lemuris</name>
    <dbReference type="NCBI Taxonomy" id="1859292"/>
    <lineage>
        <taxon>Bacteria</taxon>
        <taxon>Bacillati</taxon>
        <taxon>Actinomycetota</taxon>
        <taxon>Actinomycetes</taxon>
        <taxon>Mycobacteriales</taxon>
        <taxon>Corynebacteriaceae</taxon>
        <taxon>Corynebacterium</taxon>
    </lineage>
</organism>
<proteinExistence type="predicted"/>
<accession>A0ABT2FX16</accession>
<sequence length="49" mass="5338">MTPDQNKFHDPRRRKWLGGLLIAVLGLGTALWVILLAGLGALAWKTVIG</sequence>
<reference evidence="2 3" key="1">
    <citation type="submission" date="2022-08" db="EMBL/GenBank/DDBJ databases">
        <title>YIM 101645 draft genome.</title>
        <authorList>
            <person name="Chen X."/>
        </authorList>
    </citation>
    <scope>NUCLEOTIDE SEQUENCE [LARGE SCALE GENOMIC DNA]</scope>
    <source>
        <strain evidence="2 3">YIM 101645</strain>
    </source>
</reference>
<keyword evidence="1" id="KW-0812">Transmembrane</keyword>
<gene>
    <name evidence="2" type="ORF">NYP18_08960</name>
</gene>
<evidence type="ECO:0000313" key="2">
    <source>
        <dbReference type="EMBL" id="MCS5479788.1"/>
    </source>
</evidence>
<keyword evidence="3" id="KW-1185">Reference proteome</keyword>
<keyword evidence="1" id="KW-1133">Transmembrane helix</keyword>
<dbReference type="RefSeq" id="WP_259427858.1">
    <property type="nucleotide sequence ID" value="NZ_JANWTC010000006.1"/>
</dbReference>
<evidence type="ECO:0008006" key="4">
    <source>
        <dbReference type="Google" id="ProtNLM"/>
    </source>
</evidence>
<protein>
    <recommendedName>
        <fullName evidence="4">Secreted protein</fullName>
    </recommendedName>
</protein>
<feature type="transmembrane region" description="Helical" evidence="1">
    <location>
        <begin position="20"/>
        <end position="44"/>
    </location>
</feature>
<keyword evidence="1" id="KW-0472">Membrane</keyword>